<keyword evidence="3" id="KW-1185">Reference proteome</keyword>
<evidence type="ECO:0000256" key="1">
    <source>
        <dbReference type="SAM" id="Phobius"/>
    </source>
</evidence>
<dbReference type="GO" id="GO:0015627">
    <property type="term" value="C:type II protein secretion system complex"/>
    <property type="evidence" value="ECO:0007669"/>
    <property type="project" value="TreeGrafter"/>
</dbReference>
<reference evidence="2 3" key="1">
    <citation type="submission" date="2019-02" db="EMBL/GenBank/DDBJ databases">
        <title>Deep-cultivation of Planctomycetes and their phenomic and genomic characterization uncovers novel biology.</title>
        <authorList>
            <person name="Wiegand S."/>
            <person name="Jogler M."/>
            <person name="Boedeker C."/>
            <person name="Pinto D."/>
            <person name="Vollmers J."/>
            <person name="Rivas-Marin E."/>
            <person name="Kohn T."/>
            <person name="Peeters S.H."/>
            <person name="Heuer A."/>
            <person name="Rast P."/>
            <person name="Oberbeckmann S."/>
            <person name="Bunk B."/>
            <person name="Jeske O."/>
            <person name="Meyerdierks A."/>
            <person name="Storesund J.E."/>
            <person name="Kallscheuer N."/>
            <person name="Luecker S."/>
            <person name="Lage O.M."/>
            <person name="Pohl T."/>
            <person name="Merkel B.J."/>
            <person name="Hornburger P."/>
            <person name="Mueller R.-W."/>
            <person name="Bruemmer F."/>
            <person name="Labrenz M."/>
            <person name="Spormann A.M."/>
            <person name="Op Den Camp H."/>
            <person name="Overmann J."/>
            <person name="Amann R."/>
            <person name="Jetten M.S.M."/>
            <person name="Mascher T."/>
            <person name="Medema M.H."/>
            <person name="Devos D.P."/>
            <person name="Kaster A.-K."/>
            <person name="Ovreas L."/>
            <person name="Rohde M."/>
            <person name="Galperin M.Y."/>
            <person name="Jogler C."/>
        </authorList>
    </citation>
    <scope>NUCLEOTIDE SEQUENCE [LARGE SCALE GENOMIC DNA]</scope>
    <source>
        <strain evidence="2 3">Poly41</strain>
    </source>
</reference>
<dbReference type="InterPro" id="IPR010994">
    <property type="entry name" value="RuvA_2-like"/>
</dbReference>
<dbReference type="Pfam" id="PF12836">
    <property type="entry name" value="HHH_3"/>
    <property type="match status" value="1"/>
</dbReference>
<keyword evidence="1" id="KW-0472">Membrane</keyword>
<keyword evidence="1" id="KW-1133">Transmembrane helix</keyword>
<comment type="caution">
    <text evidence="2">The sequence shown here is derived from an EMBL/GenBank/DDBJ whole genome shotgun (WGS) entry which is preliminary data.</text>
</comment>
<dbReference type="EMBL" id="SJPV01000001">
    <property type="protein sequence ID" value="TWU41754.1"/>
    <property type="molecule type" value="Genomic_DNA"/>
</dbReference>
<dbReference type="AlphaFoldDB" id="A0A5C6DZW1"/>
<dbReference type="Proteomes" id="UP000319143">
    <property type="component" value="Unassembled WGS sequence"/>
</dbReference>
<feature type="transmembrane region" description="Helical" evidence="1">
    <location>
        <begin position="20"/>
        <end position="43"/>
    </location>
</feature>
<protein>
    <submittedName>
        <fullName evidence="2">ComE operon protein 1</fullName>
    </submittedName>
</protein>
<keyword evidence="1" id="KW-0812">Transmembrane</keyword>
<dbReference type="GO" id="GO:0015628">
    <property type="term" value="P:protein secretion by the type II secretion system"/>
    <property type="evidence" value="ECO:0007669"/>
    <property type="project" value="TreeGrafter"/>
</dbReference>
<accession>A0A5C6DZW1</accession>
<gene>
    <name evidence="2" type="primary">comEA</name>
    <name evidence="2" type="ORF">Poly41_00460</name>
</gene>
<dbReference type="PANTHER" id="PTHR21180:SF32">
    <property type="entry name" value="ENDONUCLEASE_EXONUCLEASE_PHOSPHATASE FAMILY DOMAIN-CONTAINING PROTEIN 1"/>
    <property type="match status" value="1"/>
</dbReference>
<proteinExistence type="predicted"/>
<dbReference type="InterPro" id="IPR051675">
    <property type="entry name" value="Endo/Exo/Phosphatase_dom_1"/>
</dbReference>
<evidence type="ECO:0000313" key="3">
    <source>
        <dbReference type="Proteomes" id="UP000319143"/>
    </source>
</evidence>
<name>A0A5C6DZW1_9BACT</name>
<dbReference type="SUPFAM" id="SSF47781">
    <property type="entry name" value="RuvA domain 2-like"/>
    <property type="match status" value="1"/>
</dbReference>
<dbReference type="Gene3D" id="1.10.150.320">
    <property type="entry name" value="Photosystem II 12 kDa extrinsic protein"/>
    <property type="match status" value="1"/>
</dbReference>
<dbReference type="PANTHER" id="PTHR21180">
    <property type="entry name" value="ENDONUCLEASE/EXONUCLEASE/PHOSPHATASE FAMILY DOMAIN-CONTAINING PROTEIN 1"/>
    <property type="match status" value="1"/>
</dbReference>
<sequence length="136" mass="14610">MVGCERFKTDDSPLAQVRVQWTLAIGTLLSLVALVGLCGWSLLGIEPPRGMQNHARLLLLDINEAGSTELSLLPTVGPVLADRIVTDRIRHGPFETVEQLQRVAGIGPKTVQAITPYCVVKLPSPTCVTTTTDALP</sequence>
<organism evidence="2 3">
    <name type="scientific">Novipirellula artificiosorum</name>
    <dbReference type="NCBI Taxonomy" id="2528016"/>
    <lineage>
        <taxon>Bacteria</taxon>
        <taxon>Pseudomonadati</taxon>
        <taxon>Planctomycetota</taxon>
        <taxon>Planctomycetia</taxon>
        <taxon>Pirellulales</taxon>
        <taxon>Pirellulaceae</taxon>
        <taxon>Novipirellula</taxon>
    </lineage>
</organism>
<evidence type="ECO:0000313" key="2">
    <source>
        <dbReference type="EMBL" id="TWU41754.1"/>
    </source>
</evidence>